<dbReference type="RefSeq" id="WP_131170882.1">
    <property type="nucleotide sequence ID" value="NZ_FXTL01000002.1"/>
</dbReference>
<sequence length="225" mass="24045">MTLASAWWDYLQTVRWFGGKGRDGRVSKLERLPAYTAPGVVPAVESFVATIDYTDGEREFYHLLAATYPEADAPVPPIRVACGHATIEAAADPRAIQVLVEALYGSTRAMRWQDAPGKPGAASVMRGEQSNTNVTVGADAILKIFRKIEPGPNLDAEVLAALDDTGCAVPALFGRLVAEWPTGHATDLGMVIERLTGVRDGWEFATEACAADQDFSAEAHALGAC</sequence>
<evidence type="ECO:0000256" key="3">
    <source>
        <dbReference type="ARBA" id="ARBA00022777"/>
    </source>
</evidence>
<name>A0A4Q9KMH6_PROTD</name>
<protein>
    <recommendedName>
        <fullName evidence="5">Maltokinase N-terminal cap domain-containing protein</fullName>
    </recommendedName>
</protein>
<dbReference type="Proteomes" id="UP000291933">
    <property type="component" value="Unassembled WGS sequence"/>
</dbReference>
<dbReference type="GO" id="GO:0005524">
    <property type="term" value="F:ATP binding"/>
    <property type="evidence" value="ECO:0007669"/>
    <property type="project" value="UniProtKB-KW"/>
</dbReference>
<evidence type="ECO:0000256" key="2">
    <source>
        <dbReference type="ARBA" id="ARBA00022741"/>
    </source>
</evidence>
<dbReference type="Pfam" id="PF18085">
    <property type="entry name" value="Mak_N_cap"/>
    <property type="match status" value="1"/>
</dbReference>
<keyword evidence="7" id="KW-1185">Reference proteome</keyword>
<evidence type="ECO:0000256" key="1">
    <source>
        <dbReference type="ARBA" id="ARBA00022679"/>
    </source>
</evidence>
<evidence type="ECO:0000313" key="7">
    <source>
        <dbReference type="Proteomes" id="UP000291933"/>
    </source>
</evidence>
<keyword evidence="3" id="KW-0418">Kinase</keyword>
<keyword evidence="2" id="KW-0547">Nucleotide-binding</keyword>
<evidence type="ECO:0000259" key="5">
    <source>
        <dbReference type="Pfam" id="PF18085"/>
    </source>
</evidence>
<organism evidence="6 7">
    <name type="scientific">Propioniciclava tarda</name>
    <dbReference type="NCBI Taxonomy" id="433330"/>
    <lineage>
        <taxon>Bacteria</taxon>
        <taxon>Bacillati</taxon>
        <taxon>Actinomycetota</taxon>
        <taxon>Actinomycetes</taxon>
        <taxon>Propionibacteriales</taxon>
        <taxon>Propionibacteriaceae</taxon>
        <taxon>Propioniciclava</taxon>
    </lineage>
</organism>
<dbReference type="AlphaFoldDB" id="A0A4Q9KMH6"/>
<dbReference type="EMBL" id="SDMR01000002">
    <property type="protein sequence ID" value="TBT95767.1"/>
    <property type="molecule type" value="Genomic_DNA"/>
</dbReference>
<keyword evidence="4" id="KW-0067">ATP-binding</keyword>
<gene>
    <name evidence="6" type="ORF">ET996_01945</name>
</gene>
<dbReference type="GO" id="GO:0016301">
    <property type="term" value="F:kinase activity"/>
    <property type="evidence" value="ECO:0007669"/>
    <property type="project" value="UniProtKB-KW"/>
</dbReference>
<reference evidence="6 7" key="1">
    <citation type="submission" date="2019-01" db="EMBL/GenBank/DDBJ databases">
        <title>Lactibacter flavus gen. nov., sp. nov., a novel bacterium of the family Propionibacteriaceae isolated from raw milk and dairy products.</title>
        <authorList>
            <person name="Huptas C."/>
            <person name="Wenning M."/>
            <person name="Breitenwieser F."/>
            <person name="Doll E."/>
            <person name="Von Neubeck M."/>
            <person name="Busse H.-J."/>
            <person name="Scherer S."/>
        </authorList>
    </citation>
    <scope>NUCLEOTIDE SEQUENCE [LARGE SCALE GENOMIC DNA]</scope>
    <source>
        <strain evidence="6 7">DSM 22130</strain>
    </source>
</reference>
<evidence type="ECO:0000313" key="6">
    <source>
        <dbReference type="EMBL" id="TBT95767.1"/>
    </source>
</evidence>
<accession>A0A4Q9KMH6</accession>
<keyword evidence="1" id="KW-0808">Transferase</keyword>
<feature type="domain" description="Maltokinase N-terminal cap" evidence="5">
    <location>
        <begin position="10"/>
        <end position="73"/>
    </location>
</feature>
<comment type="caution">
    <text evidence="6">The sequence shown here is derived from an EMBL/GenBank/DDBJ whole genome shotgun (WGS) entry which is preliminary data.</text>
</comment>
<dbReference type="InterPro" id="IPR040999">
    <property type="entry name" value="Mak_N_cap"/>
</dbReference>
<proteinExistence type="predicted"/>
<evidence type="ECO:0000256" key="4">
    <source>
        <dbReference type="ARBA" id="ARBA00022840"/>
    </source>
</evidence>